<proteinExistence type="predicted"/>
<evidence type="ECO:0000313" key="1">
    <source>
        <dbReference type="EMBL" id="SVA47317.1"/>
    </source>
</evidence>
<name>A0A381W5V0_9ZZZZ</name>
<accession>A0A381W5V0</accession>
<sequence length="59" mass="6989">MKNYTEQRILIEKILLNMPKRTIPICFTKDQYNEVVKYAKKCGMLDPSQAVEEILEKNQ</sequence>
<dbReference type="EMBL" id="UINC01010657">
    <property type="protein sequence ID" value="SVA47317.1"/>
    <property type="molecule type" value="Genomic_DNA"/>
</dbReference>
<dbReference type="AlphaFoldDB" id="A0A381W5V0"/>
<reference evidence="1" key="1">
    <citation type="submission" date="2018-05" db="EMBL/GenBank/DDBJ databases">
        <authorList>
            <person name="Lanie J.A."/>
            <person name="Ng W.-L."/>
            <person name="Kazmierczak K.M."/>
            <person name="Andrzejewski T.M."/>
            <person name="Davidsen T.M."/>
            <person name="Wayne K.J."/>
            <person name="Tettelin H."/>
            <person name="Glass J.I."/>
            <person name="Rusch D."/>
            <person name="Podicherti R."/>
            <person name="Tsui H.-C.T."/>
            <person name="Winkler M.E."/>
        </authorList>
    </citation>
    <scope>NUCLEOTIDE SEQUENCE</scope>
</reference>
<organism evidence="1">
    <name type="scientific">marine metagenome</name>
    <dbReference type="NCBI Taxonomy" id="408172"/>
    <lineage>
        <taxon>unclassified sequences</taxon>
        <taxon>metagenomes</taxon>
        <taxon>ecological metagenomes</taxon>
    </lineage>
</organism>
<gene>
    <name evidence="1" type="ORF">METZ01_LOCUS100171</name>
</gene>
<protein>
    <submittedName>
        <fullName evidence="1">Uncharacterized protein</fullName>
    </submittedName>
</protein>